<dbReference type="Proteomes" id="UP001172386">
    <property type="component" value="Unassembled WGS sequence"/>
</dbReference>
<proteinExistence type="predicted"/>
<comment type="caution">
    <text evidence="1">The sequence shown here is derived from an EMBL/GenBank/DDBJ whole genome shotgun (WGS) entry which is preliminary data.</text>
</comment>
<organism evidence="1 2">
    <name type="scientific">Neophaeococcomyces mojaviensis</name>
    <dbReference type="NCBI Taxonomy" id="3383035"/>
    <lineage>
        <taxon>Eukaryota</taxon>
        <taxon>Fungi</taxon>
        <taxon>Dikarya</taxon>
        <taxon>Ascomycota</taxon>
        <taxon>Pezizomycotina</taxon>
        <taxon>Eurotiomycetes</taxon>
        <taxon>Chaetothyriomycetidae</taxon>
        <taxon>Chaetothyriales</taxon>
        <taxon>Chaetothyriales incertae sedis</taxon>
        <taxon>Neophaeococcomyces</taxon>
    </lineage>
</organism>
<protein>
    <submittedName>
        <fullName evidence="1">Uncharacterized protein</fullName>
    </submittedName>
</protein>
<keyword evidence="2" id="KW-1185">Reference proteome</keyword>
<evidence type="ECO:0000313" key="1">
    <source>
        <dbReference type="EMBL" id="KAJ9658508.1"/>
    </source>
</evidence>
<gene>
    <name evidence="1" type="ORF">H2198_003660</name>
</gene>
<evidence type="ECO:0000313" key="2">
    <source>
        <dbReference type="Proteomes" id="UP001172386"/>
    </source>
</evidence>
<reference evidence="1" key="1">
    <citation type="submission" date="2022-10" db="EMBL/GenBank/DDBJ databases">
        <title>Culturing micro-colonial fungi from biological soil crusts in the Mojave desert and describing Neophaeococcomyces mojavensis, and introducing the new genera and species Taxawa tesnikishii.</title>
        <authorList>
            <person name="Kurbessoian T."/>
            <person name="Stajich J.E."/>
        </authorList>
    </citation>
    <scope>NUCLEOTIDE SEQUENCE</scope>
    <source>
        <strain evidence="1">JES_112</strain>
    </source>
</reference>
<sequence>MPARSSNFLKKKSQILASISTHDSNDYTDKSPKGSIDIEIIDLIAEINAFDSYVTTSSCAGRVAVFVEGHKTARPSDGDNEVPLEDQDRVRQDTTAAIVAAAGPGGKGSGNKWLYVSHSRVVMPTEQTFHDLFELTPQSTSEPATYPTDPDVRLVKLTFSPLILHVLCSSLQAAKPLLAAAINAGFRESGVQSLKALDDEAAGVMVAIRTAGVGFESVVGWVEEGGTGEEVYRSCVDEGLLSMYVQIVNGRFGWNEERRERLRVELEALKRREEEDVGRRSEWEDKEVRRRRKREEGLRIKRDMERQGLNDNDDNGDTLVDDDLFLDMT</sequence>
<name>A0ACC3AAS6_9EURO</name>
<dbReference type="EMBL" id="JAPDRQ010000050">
    <property type="protein sequence ID" value="KAJ9658508.1"/>
    <property type="molecule type" value="Genomic_DNA"/>
</dbReference>
<accession>A0ACC3AAS6</accession>